<dbReference type="Gene3D" id="1.10.10.10">
    <property type="entry name" value="Winged helix-like DNA-binding domain superfamily/Winged helix DNA-binding domain"/>
    <property type="match status" value="1"/>
</dbReference>
<evidence type="ECO:0000256" key="1">
    <source>
        <dbReference type="ARBA" id="ARBA00010641"/>
    </source>
</evidence>
<comment type="similarity">
    <text evidence="1">Belongs to the sigma-70 factor family. ECF subfamily.</text>
</comment>
<dbReference type="GO" id="GO:0016987">
    <property type="term" value="F:sigma factor activity"/>
    <property type="evidence" value="ECO:0007669"/>
    <property type="project" value="UniProtKB-KW"/>
</dbReference>
<evidence type="ECO:0000256" key="3">
    <source>
        <dbReference type="ARBA" id="ARBA00023082"/>
    </source>
</evidence>
<dbReference type="InterPro" id="IPR007627">
    <property type="entry name" value="RNA_pol_sigma70_r2"/>
</dbReference>
<dbReference type="SUPFAM" id="SSF88946">
    <property type="entry name" value="Sigma2 domain of RNA polymerase sigma factors"/>
    <property type="match status" value="1"/>
</dbReference>
<dbReference type="InterPro" id="IPR013249">
    <property type="entry name" value="RNA_pol_sigma70_r4_t2"/>
</dbReference>
<dbReference type="CDD" id="cd06171">
    <property type="entry name" value="Sigma70_r4"/>
    <property type="match status" value="1"/>
</dbReference>
<accession>A0A2W7NAY5</accession>
<evidence type="ECO:0000313" key="7">
    <source>
        <dbReference type="EMBL" id="PZX17278.1"/>
    </source>
</evidence>
<name>A0A2W7NAY5_9BACT</name>
<dbReference type="PANTHER" id="PTHR43133">
    <property type="entry name" value="RNA POLYMERASE ECF-TYPE SIGMA FACTO"/>
    <property type="match status" value="1"/>
</dbReference>
<dbReference type="RefSeq" id="WP_111445301.1">
    <property type="nucleotide sequence ID" value="NZ_QKZK01000010.1"/>
</dbReference>
<evidence type="ECO:0000259" key="5">
    <source>
        <dbReference type="Pfam" id="PF04542"/>
    </source>
</evidence>
<dbReference type="AlphaFoldDB" id="A0A2W7NAY5"/>
<keyword evidence="4" id="KW-0804">Transcription</keyword>
<protein>
    <submittedName>
        <fullName evidence="7">RNA polymerase sigma-70 factor (ECF subfamily)</fullName>
    </submittedName>
</protein>
<keyword evidence="3" id="KW-0731">Sigma factor</keyword>
<dbReference type="GO" id="GO:0003677">
    <property type="term" value="F:DNA binding"/>
    <property type="evidence" value="ECO:0007669"/>
    <property type="project" value="InterPro"/>
</dbReference>
<dbReference type="InterPro" id="IPR014284">
    <property type="entry name" value="RNA_pol_sigma-70_dom"/>
</dbReference>
<keyword evidence="2" id="KW-0805">Transcription regulation</keyword>
<dbReference type="Proteomes" id="UP000249239">
    <property type="component" value="Unassembled WGS sequence"/>
</dbReference>
<sequence length="196" mass="22512">MQTDYQTLIEGSLKGDRAAQHELYRRLSPRMFAVCLQYTNTREAAEDCLQEGFIKVFNKLGDFRFDGAFEGWVRRVMVNTAIEYYRRNKWQSHATSIDQAASISTDNHHDPGEMNAQYLMQLVQTLPPQYKMVFVLFAIEGYSHEEIAQQLNIAVGTSKSNLARARKWLQDKLDKSESTIEQTDMATAQFKPSSLS</sequence>
<feature type="domain" description="RNA polymerase sigma-70 region 2" evidence="5">
    <location>
        <begin position="23"/>
        <end position="90"/>
    </location>
</feature>
<dbReference type="SUPFAM" id="SSF88659">
    <property type="entry name" value="Sigma3 and sigma4 domains of RNA polymerase sigma factors"/>
    <property type="match status" value="1"/>
</dbReference>
<dbReference type="InterPro" id="IPR013325">
    <property type="entry name" value="RNA_pol_sigma_r2"/>
</dbReference>
<evidence type="ECO:0000256" key="4">
    <source>
        <dbReference type="ARBA" id="ARBA00023163"/>
    </source>
</evidence>
<dbReference type="OrthoDB" id="941544at2"/>
<comment type="caution">
    <text evidence="7">The sequence shown here is derived from an EMBL/GenBank/DDBJ whole genome shotgun (WGS) entry which is preliminary data.</text>
</comment>
<dbReference type="InterPro" id="IPR039425">
    <property type="entry name" value="RNA_pol_sigma-70-like"/>
</dbReference>
<dbReference type="Pfam" id="PF04542">
    <property type="entry name" value="Sigma70_r2"/>
    <property type="match status" value="1"/>
</dbReference>
<organism evidence="7 8">
    <name type="scientific">Breznakibacter xylanolyticus</name>
    <dbReference type="NCBI Taxonomy" id="990"/>
    <lineage>
        <taxon>Bacteria</taxon>
        <taxon>Pseudomonadati</taxon>
        <taxon>Bacteroidota</taxon>
        <taxon>Bacteroidia</taxon>
        <taxon>Marinilabiliales</taxon>
        <taxon>Marinilabiliaceae</taxon>
        <taxon>Breznakibacter</taxon>
    </lineage>
</organism>
<dbReference type="InterPro" id="IPR036388">
    <property type="entry name" value="WH-like_DNA-bd_sf"/>
</dbReference>
<dbReference type="PANTHER" id="PTHR43133:SF46">
    <property type="entry name" value="RNA POLYMERASE SIGMA-70 FACTOR ECF SUBFAMILY"/>
    <property type="match status" value="1"/>
</dbReference>
<feature type="domain" description="RNA polymerase sigma factor 70 region 4 type 2" evidence="6">
    <location>
        <begin position="117"/>
        <end position="169"/>
    </location>
</feature>
<dbReference type="EMBL" id="QKZK01000010">
    <property type="protein sequence ID" value="PZX17278.1"/>
    <property type="molecule type" value="Genomic_DNA"/>
</dbReference>
<dbReference type="Gene3D" id="1.10.1740.10">
    <property type="match status" value="1"/>
</dbReference>
<gene>
    <name evidence="7" type="ORF">LX69_01593</name>
</gene>
<evidence type="ECO:0000256" key="2">
    <source>
        <dbReference type="ARBA" id="ARBA00023015"/>
    </source>
</evidence>
<dbReference type="InterPro" id="IPR013324">
    <property type="entry name" value="RNA_pol_sigma_r3/r4-like"/>
</dbReference>
<evidence type="ECO:0000313" key="8">
    <source>
        <dbReference type="Proteomes" id="UP000249239"/>
    </source>
</evidence>
<evidence type="ECO:0000259" key="6">
    <source>
        <dbReference type="Pfam" id="PF08281"/>
    </source>
</evidence>
<dbReference type="GO" id="GO:0006352">
    <property type="term" value="P:DNA-templated transcription initiation"/>
    <property type="evidence" value="ECO:0007669"/>
    <property type="project" value="InterPro"/>
</dbReference>
<reference evidence="7 8" key="1">
    <citation type="submission" date="2018-06" db="EMBL/GenBank/DDBJ databases">
        <title>Genomic Encyclopedia of Archaeal and Bacterial Type Strains, Phase II (KMG-II): from individual species to whole genera.</title>
        <authorList>
            <person name="Goeker M."/>
        </authorList>
    </citation>
    <scope>NUCLEOTIDE SEQUENCE [LARGE SCALE GENOMIC DNA]</scope>
    <source>
        <strain evidence="7 8">DSM 6779</strain>
    </source>
</reference>
<dbReference type="NCBIfam" id="TIGR02937">
    <property type="entry name" value="sigma70-ECF"/>
    <property type="match status" value="1"/>
</dbReference>
<dbReference type="Pfam" id="PF08281">
    <property type="entry name" value="Sigma70_r4_2"/>
    <property type="match status" value="1"/>
</dbReference>
<keyword evidence="8" id="KW-1185">Reference proteome</keyword>
<proteinExistence type="inferred from homology"/>